<evidence type="ECO:0000256" key="5">
    <source>
        <dbReference type="ARBA" id="ARBA00022714"/>
    </source>
</evidence>
<dbReference type="InterPro" id="IPR050415">
    <property type="entry name" value="MRET"/>
</dbReference>
<feature type="transmembrane region" description="Helical" evidence="14">
    <location>
        <begin position="129"/>
        <end position="146"/>
    </location>
</feature>
<dbReference type="EMBL" id="JAROCG010000001">
    <property type="protein sequence ID" value="MDN4610120.1"/>
    <property type="molecule type" value="Genomic_DNA"/>
</dbReference>
<evidence type="ECO:0000313" key="17">
    <source>
        <dbReference type="Proteomes" id="UP001174209"/>
    </source>
</evidence>
<keyword evidence="10" id="KW-0408">Iron</keyword>
<dbReference type="InterPro" id="IPR017938">
    <property type="entry name" value="Riboflavin_synthase-like_b-brl"/>
</dbReference>
<organism evidence="16 17">
    <name type="scientific">Arthrobacter burdickii</name>
    <dbReference type="NCBI Taxonomy" id="3035920"/>
    <lineage>
        <taxon>Bacteria</taxon>
        <taxon>Bacillati</taxon>
        <taxon>Actinomycetota</taxon>
        <taxon>Actinomycetes</taxon>
        <taxon>Micrococcales</taxon>
        <taxon>Micrococcaceae</taxon>
        <taxon>Arthrobacter</taxon>
    </lineage>
</organism>
<keyword evidence="8 14" id="KW-1133">Transmembrane helix</keyword>
<evidence type="ECO:0000256" key="2">
    <source>
        <dbReference type="ARBA" id="ARBA00004141"/>
    </source>
</evidence>
<keyword evidence="3" id="KW-0285">Flavoprotein</keyword>
<name>A0ABT8JY76_9MICC</name>
<dbReference type="SUPFAM" id="SSF52343">
    <property type="entry name" value="Ferredoxin reductase-like, C-terminal NADP-linked domain"/>
    <property type="match status" value="1"/>
</dbReference>
<dbReference type="InterPro" id="IPR017927">
    <property type="entry name" value="FAD-bd_FR_type"/>
</dbReference>
<proteinExistence type="predicted"/>
<feature type="transmembrane region" description="Helical" evidence="14">
    <location>
        <begin position="86"/>
        <end position="108"/>
    </location>
</feature>
<evidence type="ECO:0000256" key="12">
    <source>
        <dbReference type="ARBA" id="ARBA00023136"/>
    </source>
</evidence>
<dbReference type="PROSITE" id="PS51384">
    <property type="entry name" value="FAD_FR"/>
    <property type="match status" value="1"/>
</dbReference>
<evidence type="ECO:0000256" key="9">
    <source>
        <dbReference type="ARBA" id="ARBA00023002"/>
    </source>
</evidence>
<feature type="domain" description="FAD-binding FR-type" evidence="15">
    <location>
        <begin position="254"/>
        <end position="354"/>
    </location>
</feature>
<evidence type="ECO:0000313" key="16">
    <source>
        <dbReference type="EMBL" id="MDN4610120.1"/>
    </source>
</evidence>
<keyword evidence="11" id="KW-0411">Iron-sulfur</keyword>
<gene>
    <name evidence="16" type="ORF">P5G52_04490</name>
</gene>
<evidence type="ECO:0000256" key="4">
    <source>
        <dbReference type="ARBA" id="ARBA00022692"/>
    </source>
</evidence>
<dbReference type="Pfam" id="PF08022">
    <property type="entry name" value="FAD_binding_8"/>
    <property type="match status" value="1"/>
</dbReference>
<reference evidence="16" key="1">
    <citation type="submission" date="2023-06" db="EMBL/GenBank/DDBJ databases">
        <title>MT1 and MT2 Draft Genomes of Novel Species.</title>
        <authorList>
            <person name="Venkateswaran K."/>
        </authorList>
    </citation>
    <scope>NUCLEOTIDE SEQUENCE</scope>
    <source>
        <strain evidence="16">IIF3SC-B10</strain>
    </source>
</reference>
<keyword evidence="9" id="KW-0560">Oxidoreductase</keyword>
<evidence type="ECO:0000256" key="8">
    <source>
        <dbReference type="ARBA" id="ARBA00022989"/>
    </source>
</evidence>
<feature type="transmembrane region" description="Helical" evidence="14">
    <location>
        <begin position="46"/>
        <end position="66"/>
    </location>
</feature>
<keyword evidence="6" id="KW-0479">Metal-binding</keyword>
<keyword evidence="5" id="KW-0001">2Fe-2S</keyword>
<comment type="caution">
    <text evidence="16">The sequence shown here is derived from an EMBL/GenBank/DDBJ whole genome shotgun (WGS) entry which is preliminary data.</text>
</comment>
<keyword evidence="17" id="KW-1185">Reference proteome</keyword>
<protein>
    <submittedName>
        <fullName evidence="16">Ferric reductase-like transmembrane domain-containing protein</fullName>
    </submittedName>
</protein>
<comment type="subcellular location">
    <subcellularLocation>
        <location evidence="2">Membrane</location>
        <topology evidence="2">Multi-pass membrane protein</topology>
    </subcellularLocation>
</comment>
<dbReference type="InterPro" id="IPR013112">
    <property type="entry name" value="FAD-bd_8"/>
</dbReference>
<feature type="compositionally biased region" description="Pro residues" evidence="13">
    <location>
        <begin position="12"/>
        <end position="21"/>
    </location>
</feature>
<evidence type="ECO:0000256" key="7">
    <source>
        <dbReference type="ARBA" id="ARBA00022827"/>
    </source>
</evidence>
<feature type="transmembrane region" description="Helical" evidence="14">
    <location>
        <begin position="166"/>
        <end position="187"/>
    </location>
</feature>
<dbReference type="Gene3D" id="2.40.30.10">
    <property type="entry name" value="Translation factors"/>
    <property type="match status" value="1"/>
</dbReference>
<dbReference type="RefSeq" id="WP_301225062.1">
    <property type="nucleotide sequence ID" value="NZ_JAROCG010000001.1"/>
</dbReference>
<dbReference type="Pfam" id="PF01794">
    <property type="entry name" value="Ferric_reduct"/>
    <property type="match status" value="1"/>
</dbReference>
<evidence type="ECO:0000256" key="1">
    <source>
        <dbReference type="ARBA" id="ARBA00001974"/>
    </source>
</evidence>
<feature type="region of interest" description="Disordered" evidence="13">
    <location>
        <begin position="1"/>
        <end position="21"/>
    </location>
</feature>
<keyword evidence="4 14" id="KW-0812">Transmembrane</keyword>
<dbReference type="InterPro" id="IPR013130">
    <property type="entry name" value="Fe3_Rdtase_TM_dom"/>
</dbReference>
<comment type="cofactor">
    <cofactor evidence="1">
        <name>FAD</name>
        <dbReference type="ChEBI" id="CHEBI:57692"/>
    </cofactor>
</comment>
<dbReference type="SUPFAM" id="SSF63380">
    <property type="entry name" value="Riboflavin synthase domain-like"/>
    <property type="match status" value="1"/>
</dbReference>
<accession>A0ABT8JY76</accession>
<evidence type="ECO:0000256" key="11">
    <source>
        <dbReference type="ARBA" id="ARBA00023014"/>
    </source>
</evidence>
<evidence type="ECO:0000256" key="3">
    <source>
        <dbReference type="ARBA" id="ARBA00022630"/>
    </source>
</evidence>
<dbReference type="Proteomes" id="UP001174209">
    <property type="component" value="Unassembled WGS sequence"/>
</dbReference>
<feature type="transmembrane region" description="Helical" evidence="14">
    <location>
        <begin position="229"/>
        <end position="248"/>
    </location>
</feature>
<keyword evidence="7" id="KW-0274">FAD</keyword>
<sequence>MTLHDPSTQVPPVTPRRLLPPAPVVPPTLGLPLSAYRQRARRRLQATDALTVVLAASVAVAVALYLSDGGASGFGTPSGFLTSLGVVAGLAAMDLVLVMFLLSARVPAIDRTIGQDKALALHGALGKPILYLLAAHGALLLLGYAATEGISPITEAFSLWASGRNLQWAVVSLGLFTLVAVTSLVAVKRRLDQEVWHAIHLLTYAAVALSIPHQFSLSGLFSPGTLQRWYWLTLMILTGAAVLAYRVLVPLTRSLRHQVRITRVTGVAPGVVTIDMTGRDLERLHAQAGQFFIWRFLTPELWWQPHPFSVSAPPTRTSLRITVRNLGAGTARLMDIRPGTRVAIEGPYGIFTEAARTSRHVLLVGSGIGNAPIRGLLEGLTFLPGDATVILRASSPAEVYLLDEISALCEYRGARLFVLTGRRATGHSSWLPATAVGAGYTLASYLPAGQVPDVYVCGPLPWTDLVRQDALDAGIPAGSIHAEKFAL</sequence>
<dbReference type="Gene3D" id="3.40.50.80">
    <property type="entry name" value="Nucleotide-binding domain of ferredoxin-NADP reductase (FNR) module"/>
    <property type="match status" value="1"/>
</dbReference>
<evidence type="ECO:0000256" key="10">
    <source>
        <dbReference type="ARBA" id="ARBA00023004"/>
    </source>
</evidence>
<evidence type="ECO:0000256" key="14">
    <source>
        <dbReference type="SAM" id="Phobius"/>
    </source>
</evidence>
<dbReference type="PANTHER" id="PTHR47354">
    <property type="entry name" value="NADH OXIDOREDUCTASE HCR"/>
    <property type="match status" value="1"/>
</dbReference>
<dbReference type="InterPro" id="IPR039261">
    <property type="entry name" value="FNR_nucleotide-bd"/>
</dbReference>
<feature type="transmembrane region" description="Helical" evidence="14">
    <location>
        <begin position="199"/>
        <end position="217"/>
    </location>
</feature>
<dbReference type="PANTHER" id="PTHR47354:SF8">
    <property type="entry name" value="1,2-PHENYLACETYL-COA EPOXIDASE, SUBUNIT E"/>
    <property type="match status" value="1"/>
</dbReference>
<evidence type="ECO:0000259" key="15">
    <source>
        <dbReference type="PROSITE" id="PS51384"/>
    </source>
</evidence>
<evidence type="ECO:0000256" key="6">
    <source>
        <dbReference type="ARBA" id="ARBA00022723"/>
    </source>
</evidence>
<keyword evidence="12 14" id="KW-0472">Membrane</keyword>
<evidence type="ECO:0000256" key="13">
    <source>
        <dbReference type="SAM" id="MobiDB-lite"/>
    </source>
</evidence>